<evidence type="ECO:0000256" key="1">
    <source>
        <dbReference type="SAM" id="Phobius"/>
    </source>
</evidence>
<keyword evidence="1" id="KW-1133">Transmembrane helix</keyword>
<keyword evidence="1" id="KW-0472">Membrane</keyword>
<reference evidence="2" key="1">
    <citation type="submission" date="2023-05" db="EMBL/GenBank/DDBJ databases">
        <authorList>
            <person name="Stuckert A."/>
        </authorList>
    </citation>
    <scope>NUCLEOTIDE SEQUENCE</scope>
</reference>
<accession>A0ABN9DFI9</accession>
<feature type="transmembrane region" description="Helical" evidence="1">
    <location>
        <begin position="29"/>
        <end position="49"/>
    </location>
</feature>
<keyword evidence="1" id="KW-0812">Transmembrane</keyword>
<protein>
    <submittedName>
        <fullName evidence="2">Uncharacterized protein</fullName>
    </submittedName>
</protein>
<name>A0ABN9DFI9_9NEOB</name>
<keyword evidence="3" id="KW-1185">Reference proteome</keyword>
<dbReference type="EMBL" id="CATNWA010014276">
    <property type="protein sequence ID" value="CAI9569882.1"/>
    <property type="molecule type" value="Genomic_DNA"/>
</dbReference>
<comment type="caution">
    <text evidence="2">The sequence shown here is derived from an EMBL/GenBank/DDBJ whole genome shotgun (WGS) entry which is preliminary data.</text>
</comment>
<organism evidence="2 3">
    <name type="scientific">Staurois parvus</name>
    <dbReference type="NCBI Taxonomy" id="386267"/>
    <lineage>
        <taxon>Eukaryota</taxon>
        <taxon>Metazoa</taxon>
        <taxon>Chordata</taxon>
        <taxon>Craniata</taxon>
        <taxon>Vertebrata</taxon>
        <taxon>Euteleostomi</taxon>
        <taxon>Amphibia</taxon>
        <taxon>Batrachia</taxon>
        <taxon>Anura</taxon>
        <taxon>Neobatrachia</taxon>
        <taxon>Ranoidea</taxon>
        <taxon>Ranidae</taxon>
        <taxon>Staurois</taxon>
    </lineage>
</organism>
<dbReference type="Proteomes" id="UP001162483">
    <property type="component" value="Unassembled WGS sequence"/>
</dbReference>
<proteinExistence type="predicted"/>
<gene>
    <name evidence="2" type="ORF">SPARVUS_LOCUS7011695</name>
</gene>
<sequence>MAFLYVNSISFKQCLTVRSQTLSPVSAQLFLICFVVHFLFSRHIALSFLC</sequence>
<evidence type="ECO:0000313" key="3">
    <source>
        <dbReference type="Proteomes" id="UP001162483"/>
    </source>
</evidence>
<evidence type="ECO:0000313" key="2">
    <source>
        <dbReference type="EMBL" id="CAI9569882.1"/>
    </source>
</evidence>